<evidence type="ECO:0000256" key="1">
    <source>
        <dbReference type="ARBA" id="ARBA00004202"/>
    </source>
</evidence>
<dbReference type="PROSITE" id="PS50003">
    <property type="entry name" value="PH_DOMAIN"/>
    <property type="match status" value="1"/>
</dbReference>
<dbReference type="PROSITE" id="PS50200">
    <property type="entry name" value="RA"/>
    <property type="match status" value="1"/>
</dbReference>
<dbReference type="CDD" id="cd01259">
    <property type="entry name" value="PH_APBB1IP"/>
    <property type="match status" value="1"/>
</dbReference>
<accession>A0A8C6T3B0</accession>
<dbReference type="SUPFAM" id="SSF50729">
    <property type="entry name" value="PH domain-like"/>
    <property type="match status" value="1"/>
</dbReference>
<reference evidence="13" key="1">
    <citation type="submission" date="2025-08" db="UniProtKB">
        <authorList>
            <consortium name="Ensembl"/>
        </authorList>
    </citation>
    <scope>IDENTIFICATION</scope>
</reference>
<evidence type="ECO:0000256" key="6">
    <source>
        <dbReference type="ARBA" id="ARBA00023212"/>
    </source>
</evidence>
<comment type="subcellular location">
    <subcellularLocation>
        <location evidence="1">Cell membrane</location>
        <topology evidence="1">Peripheral membrane protein</topology>
    </subcellularLocation>
    <subcellularLocation>
        <location evidence="2">Cytoplasm</location>
        <location evidence="2">Cytoskeleton</location>
    </subcellularLocation>
</comment>
<feature type="compositionally biased region" description="Pro residues" evidence="10">
    <location>
        <begin position="111"/>
        <end position="120"/>
    </location>
</feature>
<dbReference type="SMART" id="SM00233">
    <property type="entry name" value="PH"/>
    <property type="match status" value="1"/>
</dbReference>
<dbReference type="Gene3D" id="2.30.29.30">
    <property type="entry name" value="Pleckstrin-homology domain (PH domain)/Phosphotyrosine-binding domain (PTB)"/>
    <property type="match status" value="1"/>
</dbReference>
<dbReference type="PANTHER" id="PTHR11243">
    <property type="entry name" value="GROWTH FACTOR RECEPTOR-BOUND PROTEIN"/>
    <property type="match status" value="1"/>
</dbReference>
<protein>
    <recommendedName>
        <fullName evidence="8">Amyloid beta A4 precursor protein-binding family B member 1-interacting protein</fullName>
    </recommendedName>
    <alternativeName>
        <fullName evidence="9">APBB1-interacting protein 1</fullName>
    </alternativeName>
</protein>
<dbReference type="InterPro" id="IPR039664">
    <property type="entry name" value="GRB/APBB1IP"/>
</dbReference>
<dbReference type="InterPro" id="IPR029071">
    <property type="entry name" value="Ubiquitin-like_domsf"/>
</dbReference>
<dbReference type="Gene3D" id="3.10.20.90">
    <property type="entry name" value="Phosphatidylinositol 3-kinase Catalytic Subunit, Chain A, domain 1"/>
    <property type="match status" value="1"/>
</dbReference>
<dbReference type="InterPro" id="IPR001849">
    <property type="entry name" value="PH_domain"/>
</dbReference>
<organism evidence="13 14">
    <name type="scientific">Neogobius melanostomus</name>
    <name type="common">round goby</name>
    <dbReference type="NCBI Taxonomy" id="47308"/>
    <lineage>
        <taxon>Eukaryota</taxon>
        <taxon>Metazoa</taxon>
        <taxon>Chordata</taxon>
        <taxon>Craniata</taxon>
        <taxon>Vertebrata</taxon>
        <taxon>Euteleostomi</taxon>
        <taxon>Actinopterygii</taxon>
        <taxon>Neopterygii</taxon>
        <taxon>Teleostei</taxon>
        <taxon>Neoteleostei</taxon>
        <taxon>Acanthomorphata</taxon>
        <taxon>Gobiaria</taxon>
        <taxon>Gobiiformes</taxon>
        <taxon>Gobioidei</taxon>
        <taxon>Gobiidae</taxon>
        <taxon>Benthophilinae</taxon>
        <taxon>Neogobiini</taxon>
        <taxon>Neogobius</taxon>
    </lineage>
</organism>
<dbReference type="SMART" id="SM00314">
    <property type="entry name" value="RA"/>
    <property type="match status" value="1"/>
</dbReference>
<evidence type="ECO:0000256" key="7">
    <source>
        <dbReference type="ARBA" id="ARBA00038382"/>
    </source>
</evidence>
<evidence type="ECO:0000313" key="14">
    <source>
        <dbReference type="Proteomes" id="UP000694523"/>
    </source>
</evidence>
<evidence type="ECO:0000256" key="8">
    <source>
        <dbReference type="ARBA" id="ARBA00040699"/>
    </source>
</evidence>
<dbReference type="AlphaFoldDB" id="A0A8C6T3B0"/>
<evidence type="ECO:0000256" key="3">
    <source>
        <dbReference type="ARBA" id="ARBA00022475"/>
    </source>
</evidence>
<dbReference type="InterPro" id="IPR039665">
    <property type="entry name" value="PH_APBB1IP"/>
</dbReference>
<sequence length="432" mass="49282">MVSPLVAPIQARGQFSVLHPQTHSRELKFRDRAIVYHPNLESPKLKLDADLVCVCKTIKCHCFLPHNREQSSCLFAESLDDLDGNVGDIFVADPSTQPEEDVHTEGHTAPLGPPAAPPLPSSTSVCAADHVTQTLDREAENLPPAPKLTMLQTMIVKVLMADGSSKTLMVEGTQTVRDVLDKLFEKTYCDCGTDWSLCETNPELSIERILEDHEYLVESVSAWTNSTENKIYFLQRPRKHVIFKQPQFFYMWKKSCLKVVTEQEKQLLLKENFEGLSVVVPDLEGFLYLKDDGRKVWKPRYFVLRASGLYYVPKGKTRSSSDLACFIRFEQVNVYWTDSYRLKYRAPTDHCFVLKHPCIQKESHYVKFLCCEDEDSALLWVNSIRIAKYGTALYENYKSAVKRALNPPISQPTVQVLQLSVPLLCHLNHNQK</sequence>
<dbReference type="GO" id="GO:0005886">
    <property type="term" value="C:plasma membrane"/>
    <property type="evidence" value="ECO:0007669"/>
    <property type="project" value="UniProtKB-SubCell"/>
</dbReference>
<keyword evidence="5" id="KW-0472">Membrane</keyword>
<evidence type="ECO:0000256" key="4">
    <source>
        <dbReference type="ARBA" id="ARBA00022490"/>
    </source>
</evidence>
<evidence type="ECO:0000313" key="13">
    <source>
        <dbReference type="Ensembl" id="ENSNMLP00000015611.1"/>
    </source>
</evidence>
<dbReference type="GO" id="GO:0007165">
    <property type="term" value="P:signal transduction"/>
    <property type="evidence" value="ECO:0007669"/>
    <property type="project" value="InterPro"/>
</dbReference>
<dbReference type="InterPro" id="IPR011993">
    <property type="entry name" value="PH-like_dom_sf"/>
</dbReference>
<evidence type="ECO:0000256" key="5">
    <source>
        <dbReference type="ARBA" id="ARBA00023136"/>
    </source>
</evidence>
<evidence type="ECO:0000256" key="2">
    <source>
        <dbReference type="ARBA" id="ARBA00004245"/>
    </source>
</evidence>
<evidence type="ECO:0000259" key="11">
    <source>
        <dbReference type="PROSITE" id="PS50003"/>
    </source>
</evidence>
<proteinExistence type="inferred from homology"/>
<keyword evidence="6" id="KW-0206">Cytoskeleton</keyword>
<dbReference type="Proteomes" id="UP000694523">
    <property type="component" value="Unplaced"/>
</dbReference>
<evidence type="ECO:0000256" key="9">
    <source>
        <dbReference type="ARBA" id="ARBA00042746"/>
    </source>
</evidence>
<dbReference type="Pfam" id="PF00169">
    <property type="entry name" value="PH"/>
    <property type="match status" value="1"/>
</dbReference>
<dbReference type="GO" id="GO:0005856">
    <property type="term" value="C:cytoskeleton"/>
    <property type="evidence" value="ECO:0007669"/>
    <property type="project" value="UniProtKB-SubCell"/>
</dbReference>
<dbReference type="Pfam" id="PF21989">
    <property type="entry name" value="RA_2"/>
    <property type="match status" value="1"/>
</dbReference>
<feature type="region of interest" description="Disordered" evidence="10">
    <location>
        <begin position="94"/>
        <end position="123"/>
    </location>
</feature>
<dbReference type="Ensembl" id="ENSNMLT00000017546.1">
    <property type="protein sequence ID" value="ENSNMLP00000015611.1"/>
    <property type="gene ID" value="ENSNMLG00000010346.1"/>
</dbReference>
<reference evidence="13" key="2">
    <citation type="submission" date="2025-09" db="UniProtKB">
        <authorList>
            <consortium name="Ensembl"/>
        </authorList>
    </citation>
    <scope>IDENTIFICATION</scope>
</reference>
<keyword evidence="14" id="KW-1185">Reference proteome</keyword>
<dbReference type="GO" id="GO:0005829">
    <property type="term" value="C:cytosol"/>
    <property type="evidence" value="ECO:0007669"/>
    <property type="project" value="TreeGrafter"/>
</dbReference>
<dbReference type="SUPFAM" id="SSF54236">
    <property type="entry name" value="Ubiquitin-like"/>
    <property type="match status" value="1"/>
</dbReference>
<dbReference type="PANTHER" id="PTHR11243:SF14">
    <property type="entry name" value="AMYLOID BETA A4 PRECURSOR PROTEIN-BINDING FAMILY B MEMBER 1-INTERACTING PROTEIN"/>
    <property type="match status" value="1"/>
</dbReference>
<feature type="domain" description="Ras-associating" evidence="12">
    <location>
        <begin position="155"/>
        <end position="239"/>
    </location>
</feature>
<evidence type="ECO:0000256" key="10">
    <source>
        <dbReference type="SAM" id="MobiDB-lite"/>
    </source>
</evidence>
<feature type="domain" description="PH" evidence="11">
    <location>
        <begin position="280"/>
        <end position="389"/>
    </location>
</feature>
<dbReference type="InterPro" id="IPR000159">
    <property type="entry name" value="RA_dom"/>
</dbReference>
<keyword evidence="3" id="KW-1003">Cell membrane</keyword>
<comment type="similarity">
    <text evidence="7">Belongs to the MRL family.</text>
</comment>
<name>A0A8C6T3B0_9GOBI</name>
<evidence type="ECO:0000259" key="12">
    <source>
        <dbReference type="PROSITE" id="PS50200"/>
    </source>
</evidence>
<keyword evidence="4" id="KW-0963">Cytoplasm</keyword>